<feature type="signal peptide" evidence="4">
    <location>
        <begin position="1"/>
        <end position="20"/>
    </location>
</feature>
<reference evidence="5 6" key="1">
    <citation type="submission" date="2012-12" db="EMBL/GenBank/DDBJ databases">
        <title>Novel taxa of Listeriaceae from agricultural environments in the United States.</title>
        <authorList>
            <person name="den Bakker H.C."/>
            <person name="Allred A."/>
            <person name="Warchocki S."/>
            <person name="Wright E.M."/>
            <person name="Burrell A."/>
            <person name="Nightingale K.K."/>
            <person name="Kephart D."/>
            <person name="Wiedmann M."/>
        </authorList>
    </citation>
    <scope>NUCLEOTIDE SEQUENCE [LARGE SCALE GENOMIC DNA]</scope>
    <source>
        <strain evidence="5 6">FSL F6-1037</strain>
    </source>
</reference>
<evidence type="ECO:0000256" key="4">
    <source>
        <dbReference type="SAM" id="SignalP"/>
    </source>
</evidence>
<dbReference type="PANTHER" id="PTHR30061">
    <property type="entry name" value="MALTOSE-BINDING PERIPLASMIC PROTEIN"/>
    <property type="match status" value="1"/>
</dbReference>
<dbReference type="PROSITE" id="PS51257">
    <property type="entry name" value="PROKAR_LIPOPROTEIN"/>
    <property type="match status" value="1"/>
</dbReference>
<evidence type="ECO:0000256" key="2">
    <source>
        <dbReference type="ARBA" id="ARBA00022448"/>
    </source>
</evidence>
<dbReference type="SUPFAM" id="SSF53850">
    <property type="entry name" value="Periplasmic binding protein-like II"/>
    <property type="match status" value="1"/>
</dbReference>
<name>W7CYJ4_9LIST</name>
<organism evidence="5 6">
    <name type="scientific">Brochothrix campestris FSL F6-1037</name>
    <dbReference type="NCBI Taxonomy" id="1265861"/>
    <lineage>
        <taxon>Bacteria</taxon>
        <taxon>Bacillati</taxon>
        <taxon>Bacillota</taxon>
        <taxon>Bacilli</taxon>
        <taxon>Bacillales</taxon>
        <taxon>Listeriaceae</taxon>
        <taxon>Brochothrix</taxon>
    </lineage>
</organism>
<evidence type="ECO:0000313" key="5">
    <source>
        <dbReference type="EMBL" id="EUJ42022.1"/>
    </source>
</evidence>
<dbReference type="PATRIC" id="fig|1265861.3.peg.278"/>
<keyword evidence="3 4" id="KW-0732">Signal</keyword>
<evidence type="ECO:0000256" key="3">
    <source>
        <dbReference type="ARBA" id="ARBA00022729"/>
    </source>
</evidence>
<proteinExistence type="inferred from homology"/>
<gene>
    <name evidence="5" type="ORF">BCAMP_01435</name>
</gene>
<keyword evidence="6" id="KW-1185">Reference proteome</keyword>
<protein>
    <submittedName>
        <fullName evidence="5">Maltodextrin ABC transporter substrate-binding protein MdxE</fullName>
    </submittedName>
</protein>
<dbReference type="Pfam" id="PF01547">
    <property type="entry name" value="SBP_bac_1"/>
    <property type="match status" value="1"/>
</dbReference>
<comment type="caution">
    <text evidence="5">The sequence shown here is derived from an EMBL/GenBank/DDBJ whole genome shotgun (WGS) entry which is preliminary data.</text>
</comment>
<sequence>MKKKLTVFASLLLIFTLVLAGCSSSSSKKEEKKSSDSDSNTLTVSVEETYKPYVESIKAQFEKDNDAKIKIVTKPMFDQLEAIPLDGPAGKAPDVTMAAYDRVGGLAQQGHLAEVTELAAADFSDKEKKSCHIREKTIRRTLCY</sequence>
<dbReference type="Gene3D" id="3.40.190.10">
    <property type="entry name" value="Periplasmic binding protein-like II"/>
    <property type="match status" value="1"/>
</dbReference>
<dbReference type="GO" id="GO:0042956">
    <property type="term" value="P:maltodextrin transmembrane transport"/>
    <property type="evidence" value="ECO:0007669"/>
    <property type="project" value="TreeGrafter"/>
</dbReference>
<dbReference type="GO" id="GO:1901982">
    <property type="term" value="F:maltose binding"/>
    <property type="evidence" value="ECO:0007669"/>
    <property type="project" value="TreeGrafter"/>
</dbReference>
<dbReference type="GO" id="GO:0015768">
    <property type="term" value="P:maltose transport"/>
    <property type="evidence" value="ECO:0007669"/>
    <property type="project" value="TreeGrafter"/>
</dbReference>
<dbReference type="Proteomes" id="UP000019243">
    <property type="component" value="Unassembled WGS sequence"/>
</dbReference>
<dbReference type="AlphaFoldDB" id="W7CYJ4"/>
<evidence type="ECO:0000313" key="6">
    <source>
        <dbReference type="Proteomes" id="UP000019243"/>
    </source>
</evidence>
<dbReference type="EMBL" id="AODH01000004">
    <property type="protein sequence ID" value="EUJ42022.1"/>
    <property type="molecule type" value="Genomic_DNA"/>
</dbReference>
<dbReference type="InterPro" id="IPR006059">
    <property type="entry name" value="SBP"/>
</dbReference>
<accession>W7CYJ4</accession>
<feature type="chain" id="PRO_5039338289" evidence="4">
    <location>
        <begin position="21"/>
        <end position="144"/>
    </location>
</feature>
<dbReference type="STRING" id="1265861.BCAMP_01435"/>
<keyword evidence="2" id="KW-0813">Transport</keyword>
<dbReference type="PANTHER" id="PTHR30061:SF50">
    <property type="entry name" value="MALTOSE_MALTODEXTRIN-BINDING PERIPLASMIC PROTEIN"/>
    <property type="match status" value="1"/>
</dbReference>
<dbReference type="GO" id="GO:0055052">
    <property type="term" value="C:ATP-binding cassette (ABC) transporter complex, substrate-binding subunit-containing"/>
    <property type="evidence" value="ECO:0007669"/>
    <property type="project" value="TreeGrafter"/>
</dbReference>
<evidence type="ECO:0000256" key="1">
    <source>
        <dbReference type="ARBA" id="ARBA00008520"/>
    </source>
</evidence>
<comment type="similarity">
    <text evidence="1">Belongs to the bacterial solute-binding protein 1 family.</text>
</comment>